<name>A0A0G1CAY1_9BACT</name>
<accession>A0A0G1CAY1</accession>
<dbReference type="AlphaFoldDB" id="A0A0G1CAY1"/>
<feature type="non-terminal residue" evidence="1">
    <location>
        <position position="1"/>
    </location>
</feature>
<dbReference type="Proteomes" id="UP000034810">
    <property type="component" value="Unassembled WGS sequence"/>
</dbReference>
<comment type="caution">
    <text evidence="1">The sequence shown here is derived from an EMBL/GenBank/DDBJ whole genome shotgun (WGS) entry which is preliminary data.</text>
</comment>
<protein>
    <submittedName>
        <fullName evidence="1">Uncharacterized protein</fullName>
    </submittedName>
</protein>
<organism evidence="1 2">
    <name type="scientific">Candidatus Wolfebacteria bacterium GW2011_GWC1_43_10</name>
    <dbReference type="NCBI Taxonomy" id="1619011"/>
    <lineage>
        <taxon>Bacteria</taxon>
        <taxon>Candidatus Wolfeibacteriota</taxon>
    </lineage>
</organism>
<gene>
    <name evidence="1" type="ORF">UV58_C0007G0043</name>
</gene>
<evidence type="ECO:0000313" key="2">
    <source>
        <dbReference type="Proteomes" id="UP000034810"/>
    </source>
</evidence>
<evidence type="ECO:0000313" key="1">
    <source>
        <dbReference type="EMBL" id="KKS82692.1"/>
    </source>
</evidence>
<reference evidence="1 2" key="1">
    <citation type="journal article" date="2015" name="Nature">
        <title>rRNA introns, odd ribosomes, and small enigmatic genomes across a large radiation of phyla.</title>
        <authorList>
            <person name="Brown C.T."/>
            <person name="Hug L.A."/>
            <person name="Thomas B.C."/>
            <person name="Sharon I."/>
            <person name="Castelle C.J."/>
            <person name="Singh A."/>
            <person name="Wilkins M.J."/>
            <person name="Williams K.H."/>
            <person name="Banfield J.F."/>
        </authorList>
    </citation>
    <scope>NUCLEOTIDE SEQUENCE [LARGE SCALE GENOMIC DNA]</scope>
</reference>
<sequence>FYETARDKMANLDLGNFKVNGNPTENVKVEPQIIDLHNSEEKAYGAINSAANLLDLIVNGPPSTTSGEPPIVSQ</sequence>
<dbReference type="EMBL" id="LCFA01000007">
    <property type="protein sequence ID" value="KKS82692.1"/>
    <property type="molecule type" value="Genomic_DNA"/>
</dbReference>
<proteinExistence type="predicted"/>